<evidence type="ECO:0000256" key="2">
    <source>
        <dbReference type="SAM" id="Phobius"/>
    </source>
</evidence>
<reference evidence="4 5" key="1">
    <citation type="submission" date="2020-04" db="EMBL/GenBank/DDBJ databases">
        <title>Antimicrobial susceptibility and clonality of vaginal-derived multi-drug resistant Mobiluncus isolates in China.</title>
        <authorList>
            <person name="Zhang X."/>
        </authorList>
    </citation>
    <scope>NUCLEOTIDE SEQUENCE [LARGE SCALE GENOMIC DNA]</scope>
    <source>
        <strain evidence="4 5">7</strain>
    </source>
</reference>
<feature type="compositionally biased region" description="Polar residues" evidence="1">
    <location>
        <begin position="37"/>
        <end position="49"/>
    </location>
</feature>
<keyword evidence="2" id="KW-0812">Transmembrane</keyword>
<dbReference type="RefSeq" id="WP_004012718.1">
    <property type="nucleotide sequence ID" value="NZ_CAMXYF010000004.1"/>
</dbReference>
<dbReference type="InterPro" id="IPR027065">
    <property type="entry name" value="Lon_Prtase"/>
</dbReference>
<dbReference type="GO" id="GO:0005524">
    <property type="term" value="F:ATP binding"/>
    <property type="evidence" value="ECO:0007669"/>
    <property type="project" value="InterPro"/>
</dbReference>
<feature type="region of interest" description="Disordered" evidence="1">
    <location>
        <begin position="29"/>
        <end position="52"/>
    </location>
</feature>
<organism evidence="4 5">
    <name type="scientific">Mobiluncus mulieris</name>
    <dbReference type="NCBI Taxonomy" id="2052"/>
    <lineage>
        <taxon>Bacteria</taxon>
        <taxon>Bacillati</taxon>
        <taxon>Actinomycetota</taxon>
        <taxon>Actinomycetes</taxon>
        <taxon>Actinomycetales</taxon>
        <taxon>Actinomycetaceae</taxon>
        <taxon>Mobiluncus</taxon>
    </lineage>
</organism>
<evidence type="ECO:0000256" key="1">
    <source>
        <dbReference type="SAM" id="MobiDB-lite"/>
    </source>
</evidence>
<keyword evidence="2" id="KW-0472">Membrane</keyword>
<feature type="domain" description="Lon proteolytic" evidence="3">
    <location>
        <begin position="300"/>
        <end position="386"/>
    </location>
</feature>
<evidence type="ECO:0000313" key="5">
    <source>
        <dbReference type="Proteomes" id="UP000582487"/>
    </source>
</evidence>
<evidence type="ECO:0000313" key="4">
    <source>
        <dbReference type="EMBL" id="NMW93443.1"/>
    </source>
</evidence>
<dbReference type="Gene3D" id="2.30.42.10">
    <property type="match status" value="1"/>
</dbReference>
<keyword evidence="2" id="KW-1133">Transmembrane helix</keyword>
<name>A0A2X1RJQ3_9ACTO</name>
<dbReference type="SUPFAM" id="SSF54211">
    <property type="entry name" value="Ribosomal protein S5 domain 2-like"/>
    <property type="match status" value="1"/>
</dbReference>
<protein>
    <submittedName>
        <fullName evidence="4">Peptidase S16</fullName>
    </submittedName>
</protein>
<dbReference type="SUPFAM" id="SSF50156">
    <property type="entry name" value="PDZ domain-like"/>
    <property type="match status" value="1"/>
</dbReference>
<comment type="caution">
    <text evidence="4">The sequence shown here is derived from an EMBL/GenBank/DDBJ whole genome shotgun (WGS) entry which is preliminary data.</text>
</comment>
<gene>
    <name evidence="4" type="ORF">HHJ74_07010</name>
</gene>
<dbReference type="InterPro" id="IPR008269">
    <property type="entry name" value="Lon_proteolytic"/>
</dbReference>
<dbReference type="Pfam" id="PF05362">
    <property type="entry name" value="Lon_C"/>
    <property type="match status" value="1"/>
</dbReference>
<dbReference type="Gene3D" id="3.30.230.10">
    <property type="match status" value="1"/>
</dbReference>
<dbReference type="AlphaFoldDB" id="A0A2X1RJQ3"/>
<feature type="transmembrane region" description="Helical" evidence="2">
    <location>
        <begin position="57"/>
        <end position="77"/>
    </location>
</feature>
<dbReference type="OrthoDB" id="2356897at2"/>
<proteinExistence type="predicted"/>
<dbReference type="InterPro" id="IPR014721">
    <property type="entry name" value="Ribsml_uS5_D2-typ_fold_subgr"/>
</dbReference>
<dbReference type="GO" id="GO:0030163">
    <property type="term" value="P:protein catabolic process"/>
    <property type="evidence" value="ECO:0007669"/>
    <property type="project" value="InterPro"/>
</dbReference>
<sequence>MNKFSRNGLCFWRQGLEEVVVNKELCAHNPDPEARTQSDPTSPSVSRSQTQHRSRGLSQWTLSLALILVGLYFLLFFRYPVVINSPGPTFDVLGKTRDGVPLIEIKGAKTYPEGNGQLRMTTVSSLGGPGSMVNGLDIIMSILNPGSEIIPEESIYPRQLTSKQIKTIGLQQMDQSQLAAESVALSSLGYQVNITWTAAEVPKKSPAYGSLKSGDTLVSIAAPNHPAMPIKTIEELHKFLRELPPGTQLKLEVTRKGNPVSLQFPSMAAATGKGSQLGVLLNSSIDVPLDIKFHLKDVGGPSAGTMFALGIVEQLTEQRITSRHNVAGTGTINLAGKVGPISGIPQKMAGAKQDGAEFFLAPSENCADTVGHVPQGLKVTPITTFNDALRALELIRQDRGKDLPTCPQSK</sequence>
<accession>A0A2X1RJQ3</accession>
<dbReference type="InterPro" id="IPR036034">
    <property type="entry name" value="PDZ_sf"/>
</dbReference>
<dbReference type="GO" id="GO:0004176">
    <property type="term" value="F:ATP-dependent peptidase activity"/>
    <property type="evidence" value="ECO:0007669"/>
    <property type="project" value="InterPro"/>
</dbReference>
<dbReference type="GO" id="GO:0004252">
    <property type="term" value="F:serine-type endopeptidase activity"/>
    <property type="evidence" value="ECO:0007669"/>
    <property type="project" value="InterPro"/>
</dbReference>
<dbReference type="GO" id="GO:0006508">
    <property type="term" value="P:proteolysis"/>
    <property type="evidence" value="ECO:0007669"/>
    <property type="project" value="InterPro"/>
</dbReference>
<dbReference type="PANTHER" id="PTHR10046">
    <property type="entry name" value="ATP DEPENDENT LON PROTEASE FAMILY MEMBER"/>
    <property type="match status" value="1"/>
</dbReference>
<dbReference type="Proteomes" id="UP000582487">
    <property type="component" value="Unassembled WGS sequence"/>
</dbReference>
<dbReference type="InterPro" id="IPR020568">
    <property type="entry name" value="Ribosomal_Su5_D2-typ_SF"/>
</dbReference>
<evidence type="ECO:0000259" key="3">
    <source>
        <dbReference type="Pfam" id="PF05362"/>
    </source>
</evidence>
<dbReference type="EMBL" id="JABCUV010000007">
    <property type="protein sequence ID" value="NMW93443.1"/>
    <property type="molecule type" value="Genomic_DNA"/>
</dbReference>